<keyword evidence="3" id="KW-0081">Bacteriolytic enzyme</keyword>
<dbReference type="RefSeq" id="XP_040747909.1">
    <property type="nucleotide sequence ID" value="XM_040886279.1"/>
</dbReference>
<gene>
    <name evidence="8" type="ORF">DL89DRAFT_264511</name>
</gene>
<dbReference type="InterPro" id="IPR023347">
    <property type="entry name" value="Lysozyme_dom_sf"/>
</dbReference>
<dbReference type="EMBL" id="MCFD01000001">
    <property type="protein sequence ID" value="ORX74698.1"/>
    <property type="molecule type" value="Genomic_DNA"/>
</dbReference>
<evidence type="ECO:0000313" key="8">
    <source>
        <dbReference type="EMBL" id="ORX74698.1"/>
    </source>
</evidence>
<evidence type="ECO:0000256" key="6">
    <source>
        <dbReference type="ARBA" id="ARBA00023295"/>
    </source>
</evidence>
<keyword evidence="5" id="KW-1035">Host cytoplasm</keyword>
<dbReference type="AlphaFoldDB" id="A0A1Y1WN14"/>
<dbReference type="OrthoDB" id="5358886at2759"/>
<dbReference type="Gene3D" id="1.10.530.40">
    <property type="match status" value="1"/>
</dbReference>
<dbReference type="GO" id="GO:0042742">
    <property type="term" value="P:defense response to bacterium"/>
    <property type="evidence" value="ECO:0007669"/>
    <property type="project" value="UniProtKB-KW"/>
</dbReference>
<keyword evidence="7" id="KW-0732">Signal</keyword>
<keyword evidence="2" id="KW-0929">Antimicrobial</keyword>
<feature type="signal peptide" evidence="7">
    <location>
        <begin position="1"/>
        <end position="19"/>
    </location>
</feature>
<dbReference type="GO" id="GO:0009253">
    <property type="term" value="P:peptidoglycan catabolic process"/>
    <property type="evidence" value="ECO:0007669"/>
    <property type="project" value="InterPro"/>
</dbReference>
<evidence type="ECO:0000256" key="2">
    <source>
        <dbReference type="ARBA" id="ARBA00022529"/>
    </source>
</evidence>
<evidence type="ECO:0000256" key="7">
    <source>
        <dbReference type="SAM" id="SignalP"/>
    </source>
</evidence>
<keyword evidence="4 8" id="KW-0378">Hydrolase</keyword>
<reference evidence="8 9" key="1">
    <citation type="submission" date="2016-07" db="EMBL/GenBank/DDBJ databases">
        <title>Pervasive Adenine N6-methylation of Active Genes in Fungi.</title>
        <authorList>
            <consortium name="DOE Joint Genome Institute"/>
            <person name="Mondo S.J."/>
            <person name="Dannebaum R.O."/>
            <person name="Kuo R.C."/>
            <person name="Labutti K."/>
            <person name="Haridas S."/>
            <person name="Kuo A."/>
            <person name="Salamov A."/>
            <person name="Ahrendt S.R."/>
            <person name="Lipzen A."/>
            <person name="Sullivan W."/>
            <person name="Andreopoulos W.B."/>
            <person name="Clum A."/>
            <person name="Lindquist E."/>
            <person name="Daum C."/>
            <person name="Ramamoorthy G.K."/>
            <person name="Gryganskyi A."/>
            <person name="Culley D."/>
            <person name="Magnuson J.K."/>
            <person name="James T.Y."/>
            <person name="O'Malley M.A."/>
            <person name="Stajich J.E."/>
            <person name="Spatafora J.W."/>
            <person name="Visel A."/>
            <person name="Grigoriev I.V."/>
        </authorList>
    </citation>
    <scope>NUCLEOTIDE SEQUENCE [LARGE SCALE GENOMIC DNA]</scope>
    <source>
        <strain evidence="8 9">ATCC 12442</strain>
    </source>
</reference>
<dbReference type="PANTHER" id="PTHR38107">
    <property type="match status" value="1"/>
</dbReference>
<protein>
    <submittedName>
        <fullName evidence="8">Glycoside hydrolase family 24 protein</fullName>
    </submittedName>
</protein>
<evidence type="ECO:0000313" key="9">
    <source>
        <dbReference type="Proteomes" id="UP000193922"/>
    </source>
</evidence>
<keyword evidence="6" id="KW-0326">Glycosidase</keyword>
<dbReference type="InterPro" id="IPR051018">
    <property type="entry name" value="Bacteriophage_GH24"/>
</dbReference>
<comment type="caution">
    <text evidence="8">The sequence shown here is derived from an EMBL/GenBank/DDBJ whole genome shotgun (WGS) entry which is preliminary data.</text>
</comment>
<dbReference type="GO" id="GO:0031640">
    <property type="term" value="P:killing of cells of another organism"/>
    <property type="evidence" value="ECO:0007669"/>
    <property type="project" value="UniProtKB-KW"/>
</dbReference>
<dbReference type="STRING" id="61395.A0A1Y1WN14"/>
<evidence type="ECO:0000256" key="5">
    <source>
        <dbReference type="ARBA" id="ARBA00023200"/>
    </source>
</evidence>
<dbReference type="InterPro" id="IPR034690">
    <property type="entry name" value="Endolysin_T4_type"/>
</dbReference>
<dbReference type="CDD" id="cd00737">
    <property type="entry name" value="lyz_endolysin_autolysin"/>
    <property type="match status" value="1"/>
</dbReference>
<dbReference type="GO" id="GO:0016998">
    <property type="term" value="P:cell wall macromolecule catabolic process"/>
    <property type="evidence" value="ECO:0007669"/>
    <property type="project" value="InterPro"/>
</dbReference>
<name>A0A1Y1WN14_9FUNG</name>
<dbReference type="PANTHER" id="PTHR38107:SF3">
    <property type="entry name" value="LYSOZYME RRRD-RELATED"/>
    <property type="match status" value="1"/>
</dbReference>
<dbReference type="Proteomes" id="UP000193922">
    <property type="component" value="Unassembled WGS sequence"/>
</dbReference>
<keyword evidence="9" id="KW-1185">Reference proteome</keyword>
<evidence type="ECO:0000256" key="4">
    <source>
        <dbReference type="ARBA" id="ARBA00022801"/>
    </source>
</evidence>
<dbReference type="InterPro" id="IPR023346">
    <property type="entry name" value="Lysozyme-like_dom_sf"/>
</dbReference>
<dbReference type="SUPFAM" id="SSF53955">
    <property type="entry name" value="Lysozyme-like"/>
    <property type="match status" value="1"/>
</dbReference>
<dbReference type="InterPro" id="IPR002196">
    <property type="entry name" value="Glyco_hydro_24"/>
</dbReference>
<comment type="catalytic activity">
    <reaction evidence="1">
        <text>Hydrolysis of (1-&gt;4)-beta-linkages between N-acetylmuramic acid and N-acetyl-D-glucosamine residues in a peptidoglycan and between N-acetyl-D-glucosamine residues in chitodextrins.</text>
        <dbReference type="EC" id="3.2.1.17"/>
    </reaction>
</comment>
<proteinExistence type="inferred from homology"/>
<accession>A0A1Y1WN14</accession>
<evidence type="ECO:0000256" key="1">
    <source>
        <dbReference type="ARBA" id="ARBA00000632"/>
    </source>
</evidence>
<evidence type="ECO:0000256" key="3">
    <source>
        <dbReference type="ARBA" id="ARBA00022638"/>
    </source>
</evidence>
<organism evidence="8 9">
    <name type="scientific">Linderina pennispora</name>
    <dbReference type="NCBI Taxonomy" id="61395"/>
    <lineage>
        <taxon>Eukaryota</taxon>
        <taxon>Fungi</taxon>
        <taxon>Fungi incertae sedis</taxon>
        <taxon>Zoopagomycota</taxon>
        <taxon>Kickxellomycotina</taxon>
        <taxon>Kickxellomycetes</taxon>
        <taxon>Kickxellales</taxon>
        <taxon>Kickxellaceae</taxon>
        <taxon>Linderina</taxon>
    </lineage>
</organism>
<dbReference type="GO" id="GO:0003796">
    <property type="term" value="F:lysozyme activity"/>
    <property type="evidence" value="ECO:0007669"/>
    <property type="project" value="UniProtKB-EC"/>
</dbReference>
<dbReference type="GeneID" id="63802927"/>
<sequence length="271" mass="29506">MKFIAIASAFLASIVLTSAYPIQKASVINCRSSPSTSGKVVKTYKLNQDIKISCQATGIDVKGNTIWDRTMDGCYVSDYYVKTGKNGFVAKKCSGGDSKPNPKPTGTYCKGINARATKLIKSFESFVPQPSPDPSGFQTVGYGHKCQQEGCKEVKYKFPLTQATASALMSQDVAVHTACLAKLLKSNVKLNDNQWGALTSWVFNIGCGNLASSELTGRLNKGENPNKVIDSVFPNWRSSKGKILPGLKRRRDEEMRLAKVPSKKQAFPSCK</sequence>
<dbReference type="HAMAP" id="MF_04110">
    <property type="entry name" value="ENDOLYSIN_T4"/>
    <property type="match status" value="1"/>
</dbReference>
<dbReference type="InterPro" id="IPR033907">
    <property type="entry name" value="Endolysin_autolysin"/>
</dbReference>
<feature type="chain" id="PRO_5012237393" evidence="7">
    <location>
        <begin position="20"/>
        <end position="271"/>
    </location>
</feature>
<dbReference type="Pfam" id="PF00959">
    <property type="entry name" value="Phage_lysozyme"/>
    <property type="match status" value="1"/>
</dbReference>